<dbReference type="InterPro" id="IPR001789">
    <property type="entry name" value="Sig_transdc_resp-reg_receiver"/>
</dbReference>
<protein>
    <submittedName>
        <fullName evidence="8">Response regulator transcription factor</fullName>
    </submittedName>
</protein>
<evidence type="ECO:0000313" key="9">
    <source>
        <dbReference type="Proteomes" id="UP001500767"/>
    </source>
</evidence>
<evidence type="ECO:0000256" key="5">
    <source>
        <dbReference type="PROSITE-ProRule" id="PRU00169"/>
    </source>
</evidence>
<dbReference type="InterPro" id="IPR000792">
    <property type="entry name" value="Tscrpt_reg_LuxR_C"/>
</dbReference>
<dbReference type="SMART" id="SM00421">
    <property type="entry name" value="HTH_LUXR"/>
    <property type="match status" value="1"/>
</dbReference>
<dbReference type="Gene3D" id="3.40.50.2300">
    <property type="match status" value="1"/>
</dbReference>
<proteinExistence type="predicted"/>
<dbReference type="Proteomes" id="UP001500767">
    <property type="component" value="Unassembled WGS sequence"/>
</dbReference>
<dbReference type="PROSITE" id="PS00622">
    <property type="entry name" value="HTH_LUXR_1"/>
    <property type="match status" value="1"/>
</dbReference>
<evidence type="ECO:0000313" key="8">
    <source>
        <dbReference type="EMBL" id="GAA3549731.1"/>
    </source>
</evidence>
<dbReference type="EMBL" id="BAAAYR010000001">
    <property type="protein sequence ID" value="GAA3549731.1"/>
    <property type="molecule type" value="Genomic_DNA"/>
</dbReference>
<feature type="domain" description="Response regulatory" evidence="7">
    <location>
        <begin position="12"/>
        <end position="128"/>
    </location>
</feature>
<dbReference type="InterPro" id="IPR039420">
    <property type="entry name" value="WalR-like"/>
</dbReference>
<keyword evidence="4" id="KW-0804">Transcription</keyword>
<evidence type="ECO:0000256" key="2">
    <source>
        <dbReference type="ARBA" id="ARBA00023015"/>
    </source>
</evidence>
<dbReference type="PROSITE" id="PS50043">
    <property type="entry name" value="HTH_LUXR_2"/>
    <property type="match status" value="1"/>
</dbReference>
<evidence type="ECO:0000256" key="1">
    <source>
        <dbReference type="ARBA" id="ARBA00022553"/>
    </source>
</evidence>
<dbReference type="InterPro" id="IPR016032">
    <property type="entry name" value="Sig_transdc_resp-reg_C-effctor"/>
</dbReference>
<dbReference type="CDD" id="cd06170">
    <property type="entry name" value="LuxR_C_like"/>
    <property type="match status" value="1"/>
</dbReference>
<dbReference type="CDD" id="cd17535">
    <property type="entry name" value="REC_NarL-like"/>
    <property type="match status" value="1"/>
</dbReference>
<comment type="caution">
    <text evidence="8">The sequence shown here is derived from an EMBL/GenBank/DDBJ whole genome shotgun (WGS) entry which is preliminary data.</text>
</comment>
<evidence type="ECO:0000259" key="7">
    <source>
        <dbReference type="PROSITE" id="PS50110"/>
    </source>
</evidence>
<accession>A0ABP6WEP3</accession>
<organism evidence="8 9">
    <name type="scientific">Microlunatus spumicola</name>
    <dbReference type="NCBI Taxonomy" id="81499"/>
    <lineage>
        <taxon>Bacteria</taxon>
        <taxon>Bacillati</taxon>
        <taxon>Actinomycetota</taxon>
        <taxon>Actinomycetes</taxon>
        <taxon>Propionibacteriales</taxon>
        <taxon>Propionibacteriaceae</taxon>
        <taxon>Microlunatus</taxon>
    </lineage>
</organism>
<dbReference type="PRINTS" id="PR00038">
    <property type="entry name" value="HTHLUXR"/>
</dbReference>
<dbReference type="InterPro" id="IPR011006">
    <property type="entry name" value="CheY-like_superfamily"/>
</dbReference>
<evidence type="ECO:0000259" key="6">
    <source>
        <dbReference type="PROSITE" id="PS50043"/>
    </source>
</evidence>
<keyword evidence="3" id="KW-0238">DNA-binding</keyword>
<dbReference type="PROSITE" id="PS50110">
    <property type="entry name" value="RESPONSE_REGULATORY"/>
    <property type="match status" value="1"/>
</dbReference>
<reference evidence="9" key="1">
    <citation type="journal article" date="2019" name="Int. J. Syst. Evol. Microbiol.">
        <title>The Global Catalogue of Microorganisms (GCM) 10K type strain sequencing project: providing services to taxonomists for standard genome sequencing and annotation.</title>
        <authorList>
            <consortium name="The Broad Institute Genomics Platform"/>
            <consortium name="The Broad Institute Genome Sequencing Center for Infectious Disease"/>
            <person name="Wu L."/>
            <person name="Ma J."/>
        </authorList>
    </citation>
    <scope>NUCLEOTIDE SEQUENCE [LARGE SCALE GENOMIC DNA]</scope>
    <source>
        <strain evidence="9">JCM 16540</strain>
    </source>
</reference>
<dbReference type="Pfam" id="PF00072">
    <property type="entry name" value="Response_reg"/>
    <property type="match status" value="1"/>
</dbReference>
<feature type="domain" description="HTH luxR-type" evidence="6">
    <location>
        <begin position="152"/>
        <end position="217"/>
    </location>
</feature>
<dbReference type="RefSeq" id="WP_344740646.1">
    <property type="nucleotide sequence ID" value="NZ_BAAAYR010000001.1"/>
</dbReference>
<dbReference type="PANTHER" id="PTHR43214:SF24">
    <property type="entry name" value="TRANSCRIPTIONAL REGULATORY PROTEIN NARL-RELATED"/>
    <property type="match status" value="1"/>
</dbReference>
<evidence type="ECO:0000256" key="4">
    <source>
        <dbReference type="ARBA" id="ARBA00023163"/>
    </source>
</evidence>
<dbReference type="Pfam" id="PF00196">
    <property type="entry name" value="GerE"/>
    <property type="match status" value="1"/>
</dbReference>
<keyword evidence="9" id="KW-1185">Reference proteome</keyword>
<dbReference type="SMART" id="SM00448">
    <property type="entry name" value="REC"/>
    <property type="match status" value="1"/>
</dbReference>
<dbReference type="SUPFAM" id="SSF46894">
    <property type="entry name" value="C-terminal effector domain of the bipartite response regulators"/>
    <property type="match status" value="1"/>
</dbReference>
<evidence type="ECO:0000256" key="3">
    <source>
        <dbReference type="ARBA" id="ARBA00023125"/>
    </source>
</evidence>
<gene>
    <name evidence="8" type="ORF">GCM10022197_00700</name>
</gene>
<dbReference type="InterPro" id="IPR058245">
    <property type="entry name" value="NreC/VraR/RcsB-like_REC"/>
</dbReference>
<feature type="modified residue" description="4-aspartylphosphate" evidence="5">
    <location>
        <position position="63"/>
    </location>
</feature>
<name>A0ABP6WEP3_9ACTN</name>
<dbReference type="SUPFAM" id="SSF52172">
    <property type="entry name" value="CheY-like"/>
    <property type="match status" value="1"/>
</dbReference>
<sequence>MEHPAELSRRIRLFLLDDHEIVRRGFADLLSSVDDIEVVGEAATAAQALARIPACRPDVAVLDARLPDGSGIDVCREVRSRHPEIRCVILTSYDDDEALFAAVMAGASGYLLKQIRSSSLTDAIRAVAAGQSLLDPSVTGKLLERLRRPPEPDRRLSGLTEREREILDLIADGLSNREIGQRLFLAEKTVKNYVSSVLSKLDLQRRTQAAVLATEIRRGDGRSGRP</sequence>
<keyword evidence="2" id="KW-0805">Transcription regulation</keyword>
<dbReference type="PANTHER" id="PTHR43214">
    <property type="entry name" value="TWO-COMPONENT RESPONSE REGULATOR"/>
    <property type="match status" value="1"/>
</dbReference>
<keyword evidence="1 5" id="KW-0597">Phosphoprotein</keyword>